<dbReference type="InterPro" id="IPR043502">
    <property type="entry name" value="DNA/RNA_pol_sf"/>
</dbReference>
<reference evidence="1 2" key="1">
    <citation type="submission" date="2020-08" db="EMBL/GenBank/DDBJ databases">
        <title>Plant Genome Project.</title>
        <authorList>
            <person name="Zhang R.-G."/>
        </authorList>
    </citation>
    <scope>NUCLEOTIDE SEQUENCE [LARGE SCALE GENOMIC DNA]</scope>
    <source>
        <tissue evidence="1">Rhizome</tissue>
    </source>
</reference>
<dbReference type="AlphaFoldDB" id="A0A8J5FLN5"/>
<dbReference type="InterPro" id="IPR010746">
    <property type="entry name" value="CYMV_Orf1"/>
</dbReference>
<keyword evidence="2" id="KW-1185">Reference proteome</keyword>
<evidence type="ECO:0000313" key="2">
    <source>
        <dbReference type="Proteomes" id="UP000734854"/>
    </source>
</evidence>
<dbReference type="EMBL" id="JACMSC010000015">
    <property type="protein sequence ID" value="KAG6487553.1"/>
    <property type="molecule type" value="Genomic_DNA"/>
</dbReference>
<evidence type="ECO:0000313" key="1">
    <source>
        <dbReference type="EMBL" id="KAG6487553.1"/>
    </source>
</evidence>
<dbReference type="SUPFAM" id="SSF56672">
    <property type="entry name" value="DNA/RNA polymerases"/>
    <property type="match status" value="1"/>
</dbReference>
<sequence length="335" mass="39325">MASQNIKEWYNKSRTVSLEYLDLADTPKPKVFELANNIGVVYDRVSLLSKVSLKHFYALKEENRALRYEISVLQKAVSSLEKEVLCQNPLTKTEVRELVREIARQPKLVEEEALKLTEELKKIREIKEQIQRLPDLELPPENAYIILETDGSMLGWDDICKWKPNKNDPRSTEKICSYAHGKFPVIKSLIDAEIYAAMETMSALKIHYMDKKEITLRMGSEEEASASTRFPLLTEYEDLIHDTLPKIFLKEEHDKRNRMARIEDEAIIGILSRMCELELILQMKEYDFNARRHKEGGVDNYWRNHYDDVIESRKDLFNEVQRMQQIGREIRHVPP</sequence>
<name>A0A8J5FLN5_ZINOF</name>
<gene>
    <name evidence="1" type="ORF">ZIOFF_056141</name>
</gene>
<accession>A0A8J5FLN5</accession>
<dbReference type="Pfam" id="PF07028">
    <property type="entry name" value="DUF1319"/>
    <property type="match status" value="1"/>
</dbReference>
<dbReference type="Proteomes" id="UP000734854">
    <property type="component" value="Unassembled WGS sequence"/>
</dbReference>
<protein>
    <submittedName>
        <fullName evidence="1">Uncharacterized protein</fullName>
    </submittedName>
</protein>
<proteinExistence type="predicted"/>
<comment type="caution">
    <text evidence="1">The sequence shown here is derived from an EMBL/GenBank/DDBJ whole genome shotgun (WGS) entry which is preliminary data.</text>
</comment>
<organism evidence="1 2">
    <name type="scientific">Zingiber officinale</name>
    <name type="common">Ginger</name>
    <name type="synonym">Amomum zingiber</name>
    <dbReference type="NCBI Taxonomy" id="94328"/>
    <lineage>
        <taxon>Eukaryota</taxon>
        <taxon>Viridiplantae</taxon>
        <taxon>Streptophyta</taxon>
        <taxon>Embryophyta</taxon>
        <taxon>Tracheophyta</taxon>
        <taxon>Spermatophyta</taxon>
        <taxon>Magnoliopsida</taxon>
        <taxon>Liliopsida</taxon>
        <taxon>Zingiberales</taxon>
        <taxon>Zingiberaceae</taxon>
        <taxon>Zingiber</taxon>
    </lineage>
</organism>